<dbReference type="AlphaFoldDB" id="A0A399J2H2"/>
<evidence type="ECO:0000259" key="10">
    <source>
        <dbReference type="Pfam" id="PF04290"/>
    </source>
</evidence>
<keyword evidence="3" id="KW-1003">Cell membrane</keyword>
<evidence type="ECO:0000256" key="1">
    <source>
        <dbReference type="ARBA" id="ARBA00004429"/>
    </source>
</evidence>
<protein>
    <recommendedName>
        <fullName evidence="9">TRAP transporter small permease protein</fullName>
    </recommendedName>
</protein>
<evidence type="ECO:0000256" key="2">
    <source>
        <dbReference type="ARBA" id="ARBA00022448"/>
    </source>
</evidence>
<keyword evidence="2 9" id="KW-0813">Transport</keyword>
<dbReference type="Pfam" id="PF04290">
    <property type="entry name" value="DctQ"/>
    <property type="match status" value="1"/>
</dbReference>
<evidence type="ECO:0000256" key="9">
    <source>
        <dbReference type="RuleBase" id="RU369079"/>
    </source>
</evidence>
<evidence type="ECO:0000313" key="12">
    <source>
        <dbReference type="Proteomes" id="UP000265848"/>
    </source>
</evidence>
<sequence>MTGFRRSFDRAASLVETLAALCLAVVTVTVFVSALGRYFFATPIPDAFDVSRLLLGLAIAWGFAVLGLRGGHICVDILAEALPARPRQVIEIVAQLVLLGFSVLLAWKIHSRFDSALQSGEATFDLRLAVWPFIFAIWLGFAASVLTTFAGLILLCLGQRLDPFERLDDPLESGAFPHE</sequence>
<evidence type="ECO:0000313" key="11">
    <source>
        <dbReference type="EMBL" id="RII39633.1"/>
    </source>
</evidence>
<comment type="subunit">
    <text evidence="9">The complex comprises the extracytoplasmic solute receptor protein and the two transmembrane proteins.</text>
</comment>
<dbReference type="RefSeq" id="WP_119398230.1">
    <property type="nucleotide sequence ID" value="NZ_QWJJ01000004.1"/>
</dbReference>
<dbReference type="InterPro" id="IPR007387">
    <property type="entry name" value="TRAP_DctQ"/>
</dbReference>
<accession>A0A399J2H2</accession>
<feature type="transmembrane region" description="Helical" evidence="9">
    <location>
        <begin position="12"/>
        <end position="38"/>
    </location>
</feature>
<evidence type="ECO:0000256" key="7">
    <source>
        <dbReference type="ARBA" id="ARBA00023136"/>
    </source>
</evidence>
<organism evidence="11 12">
    <name type="scientific">Pseudooceanicola sediminis</name>
    <dbReference type="NCBI Taxonomy" id="2211117"/>
    <lineage>
        <taxon>Bacteria</taxon>
        <taxon>Pseudomonadati</taxon>
        <taxon>Pseudomonadota</taxon>
        <taxon>Alphaproteobacteria</taxon>
        <taxon>Rhodobacterales</taxon>
        <taxon>Paracoccaceae</taxon>
        <taxon>Pseudooceanicola</taxon>
    </lineage>
</organism>
<dbReference type="Proteomes" id="UP000265848">
    <property type="component" value="Unassembled WGS sequence"/>
</dbReference>
<keyword evidence="12" id="KW-1185">Reference proteome</keyword>
<comment type="function">
    <text evidence="9">Part of the tripartite ATP-independent periplasmic (TRAP) transport system.</text>
</comment>
<dbReference type="InterPro" id="IPR055348">
    <property type="entry name" value="DctQ"/>
</dbReference>
<dbReference type="EMBL" id="QWJJ01000004">
    <property type="protein sequence ID" value="RII39633.1"/>
    <property type="molecule type" value="Genomic_DNA"/>
</dbReference>
<evidence type="ECO:0000256" key="6">
    <source>
        <dbReference type="ARBA" id="ARBA00022989"/>
    </source>
</evidence>
<feature type="transmembrane region" description="Helical" evidence="9">
    <location>
        <begin position="50"/>
        <end position="68"/>
    </location>
</feature>
<dbReference type="GO" id="GO:0005886">
    <property type="term" value="C:plasma membrane"/>
    <property type="evidence" value="ECO:0007669"/>
    <property type="project" value="UniProtKB-SubCell"/>
</dbReference>
<dbReference type="GO" id="GO:0022857">
    <property type="term" value="F:transmembrane transporter activity"/>
    <property type="evidence" value="ECO:0007669"/>
    <property type="project" value="UniProtKB-UniRule"/>
</dbReference>
<proteinExistence type="inferred from homology"/>
<dbReference type="PANTHER" id="PTHR35011:SF2">
    <property type="entry name" value="2,3-DIKETO-L-GULONATE TRAP TRANSPORTER SMALL PERMEASE PROTEIN YIAM"/>
    <property type="match status" value="1"/>
</dbReference>
<feature type="transmembrane region" description="Helical" evidence="9">
    <location>
        <begin position="89"/>
        <end position="109"/>
    </location>
</feature>
<feature type="transmembrane region" description="Helical" evidence="9">
    <location>
        <begin position="129"/>
        <end position="157"/>
    </location>
</feature>
<dbReference type="GO" id="GO:0015740">
    <property type="term" value="P:C4-dicarboxylate transport"/>
    <property type="evidence" value="ECO:0007669"/>
    <property type="project" value="TreeGrafter"/>
</dbReference>
<comment type="caution">
    <text evidence="11">The sequence shown here is derived from an EMBL/GenBank/DDBJ whole genome shotgun (WGS) entry which is preliminary data.</text>
</comment>
<keyword evidence="5 9" id="KW-0812">Transmembrane</keyword>
<keyword evidence="7 9" id="KW-0472">Membrane</keyword>
<gene>
    <name evidence="11" type="ORF">DL237_05625</name>
</gene>
<dbReference type="OrthoDB" id="7866592at2"/>
<evidence type="ECO:0000256" key="4">
    <source>
        <dbReference type="ARBA" id="ARBA00022519"/>
    </source>
</evidence>
<comment type="similarity">
    <text evidence="8 9">Belongs to the TRAP transporter small permease family.</text>
</comment>
<evidence type="ECO:0000256" key="8">
    <source>
        <dbReference type="ARBA" id="ARBA00038436"/>
    </source>
</evidence>
<reference evidence="11 12" key="1">
    <citation type="submission" date="2018-08" db="EMBL/GenBank/DDBJ databases">
        <title>Pseudooceanicola sediminis CY03 in the family Rhodobacteracea.</title>
        <authorList>
            <person name="Zhang Y.-J."/>
        </authorList>
    </citation>
    <scope>NUCLEOTIDE SEQUENCE [LARGE SCALE GENOMIC DNA]</scope>
    <source>
        <strain evidence="11 12">CY03</strain>
    </source>
</reference>
<keyword evidence="6 9" id="KW-1133">Transmembrane helix</keyword>
<dbReference type="PANTHER" id="PTHR35011">
    <property type="entry name" value="2,3-DIKETO-L-GULONATE TRAP TRANSPORTER SMALL PERMEASE PROTEIN YIAM"/>
    <property type="match status" value="1"/>
</dbReference>
<name>A0A399J2H2_9RHOB</name>
<keyword evidence="4 9" id="KW-0997">Cell inner membrane</keyword>
<evidence type="ECO:0000256" key="5">
    <source>
        <dbReference type="ARBA" id="ARBA00022692"/>
    </source>
</evidence>
<evidence type="ECO:0000256" key="3">
    <source>
        <dbReference type="ARBA" id="ARBA00022475"/>
    </source>
</evidence>
<feature type="domain" description="Tripartite ATP-independent periplasmic transporters DctQ component" evidence="10">
    <location>
        <begin position="27"/>
        <end position="151"/>
    </location>
</feature>
<comment type="subcellular location">
    <subcellularLocation>
        <location evidence="1 9">Cell inner membrane</location>
        <topology evidence="1 9">Multi-pass membrane protein</topology>
    </subcellularLocation>
</comment>